<dbReference type="Pfam" id="PF02179">
    <property type="entry name" value="BAG"/>
    <property type="match status" value="1"/>
</dbReference>
<protein>
    <recommendedName>
        <fullName evidence="3">BAG domain-containing protein</fullName>
    </recommendedName>
</protein>
<feature type="compositionally biased region" description="Pro residues" evidence="2">
    <location>
        <begin position="99"/>
        <end position="109"/>
    </location>
</feature>
<feature type="region of interest" description="Disordered" evidence="2">
    <location>
        <begin position="468"/>
        <end position="629"/>
    </location>
</feature>
<dbReference type="GO" id="GO:0051087">
    <property type="term" value="F:protein-folding chaperone binding"/>
    <property type="evidence" value="ECO:0007669"/>
    <property type="project" value="InterPro"/>
</dbReference>
<feature type="region of interest" description="Disordered" evidence="2">
    <location>
        <begin position="157"/>
        <end position="189"/>
    </location>
</feature>
<feature type="compositionally biased region" description="Polar residues" evidence="2">
    <location>
        <begin position="471"/>
        <end position="485"/>
    </location>
</feature>
<feature type="compositionally biased region" description="Basic and acidic residues" evidence="2">
    <location>
        <begin position="223"/>
        <end position="240"/>
    </location>
</feature>
<dbReference type="Gene3D" id="1.20.58.120">
    <property type="entry name" value="BAG domain"/>
    <property type="match status" value="1"/>
</dbReference>
<name>A0A5C3MUQ3_9AGAM</name>
<dbReference type="EMBL" id="ML213520">
    <property type="protein sequence ID" value="TFK48196.1"/>
    <property type="molecule type" value="Genomic_DNA"/>
</dbReference>
<sequence length="629" mass="69011">MQIQALREQERRAAAEARRLELIERQEQEEAEVAQAMKMMLGQAHPQRQQAPRQHHRSYQLPERQHVQRSYSQEGQDDVFVILGDLLNTVCGVQQPATAPAPTPVPAPAPKDVKGKAKAKEEPEHVDLDRQIAQQLQERYSQEADEEVSSTIRNLLSSLGGDGVAGPSKPTEVSSKPKEDVKAEEGKSFEDRLGERLRVEQDTEIAETLKNIWSAFTGEHLSSDKHVDEAKGKGKEKAVEPEVPDASEQTENGAAKMLRFWHSRQARVSSLRAIGSIQSSLHALERSFVLPDHLDFLPSSDLAYSSTNTPVREYEHALNGLLGRLDEVVSDGDEEVRGRRKSAVQEVEKALETLSGMVRSVWTATHGDEVEETVRIPVVDGPMESQAVPAQDAPVAEASTAAGVSLEQDAANSEIAVEVKTSESVEAEDPAPAEGDIPSSKITEEETVNFSGNVDVLQHRLQEPAGDAVLTEQSSSDLPEQSSKPEQPEVAYALEVMESVPEVDASSEAEEQPVEASAVSVIEEHAHVETKVIREDSAQTDGSFDVAGASTEYSDHAPKEDLLPGEEPSQSELQEPARRTEEAQPQLEDVDTFLLPAHHEETQKQRQESDVEDLVVVKEEGSDWSEVEA</sequence>
<organism evidence="4 5">
    <name type="scientific">Heliocybe sulcata</name>
    <dbReference type="NCBI Taxonomy" id="5364"/>
    <lineage>
        <taxon>Eukaryota</taxon>
        <taxon>Fungi</taxon>
        <taxon>Dikarya</taxon>
        <taxon>Basidiomycota</taxon>
        <taxon>Agaricomycotina</taxon>
        <taxon>Agaricomycetes</taxon>
        <taxon>Gloeophyllales</taxon>
        <taxon>Gloeophyllaceae</taxon>
        <taxon>Heliocybe</taxon>
    </lineage>
</organism>
<feature type="domain" description="BAG" evidence="3">
    <location>
        <begin position="314"/>
        <end position="354"/>
    </location>
</feature>
<evidence type="ECO:0000256" key="1">
    <source>
        <dbReference type="SAM" id="Coils"/>
    </source>
</evidence>
<keyword evidence="1" id="KW-0175">Coiled coil</keyword>
<dbReference type="Proteomes" id="UP000305948">
    <property type="component" value="Unassembled WGS sequence"/>
</dbReference>
<dbReference type="OrthoDB" id="333905at2759"/>
<proteinExistence type="predicted"/>
<dbReference type="AlphaFoldDB" id="A0A5C3MUQ3"/>
<feature type="compositionally biased region" description="Basic and acidic residues" evidence="2">
    <location>
        <begin position="175"/>
        <end position="189"/>
    </location>
</feature>
<feature type="region of interest" description="Disordered" evidence="2">
    <location>
        <begin position="223"/>
        <end position="250"/>
    </location>
</feature>
<keyword evidence="5" id="KW-1185">Reference proteome</keyword>
<feature type="compositionally biased region" description="Basic and acidic residues" evidence="2">
    <location>
        <begin position="597"/>
        <end position="621"/>
    </location>
</feature>
<feature type="region of interest" description="Disordered" evidence="2">
    <location>
        <begin position="419"/>
        <end position="443"/>
    </location>
</feature>
<evidence type="ECO:0000259" key="3">
    <source>
        <dbReference type="Pfam" id="PF02179"/>
    </source>
</evidence>
<feature type="compositionally biased region" description="Basic and acidic residues" evidence="2">
    <location>
        <begin position="111"/>
        <end position="127"/>
    </location>
</feature>
<dbReference type="InterPro" id="IPR003103">
    <property type="entry name" value="BAG_domain"/>
</dbReference>
<evidence type="ECO:0000313" key="4">
    <source>
        <dbReference type="EMBL" id="TFK48196.1"/>
    </source>
</evidence>
<accession>A0A5C3MUQ3</accession>
<feature type="compositionally biased region" description="Low complexity" evidence="2">
    <location>
        <begin position="43"/>
        <end position="52"/>
    </location>
</feature>
<feature type="compositionally biased region" description="Basic and acidic residues" evidence="2">
    <location>
        <begin position="553"/>
        <end position="562"/>
    </location>
</feature>
<dbReference type="InterPro" id="IPR036533">
    <property type="entry name" value="BAG_dom_sf"/>
</dbReference>
<reference evidence="4 5" key="1">
    <citation type="journal article" date="2019" name="Nat. Ecol. Evol.">
        <title>Megaphylogeny resolves global patterns of mushroom evolution.</title>
        <authorList>
            <person name="Varga T."/>
            <person name="Krizsan K."/>
            <person name="Foldi C."/>
            <person name="Dima B."/>
            <person name="Sanchez-Garcia M."/>
            <person name="Sanchez-Ramirez S."/>
            <person name="Szollosi G.J."/>
            <person name="Szarkandi J.G."/>
            <person name="Papp V."/>
            <person name="Albert L."/>
            <person name="Andreopoulos W."/>
            <person name="Angelini C."/>
            <person name="Antonin V."/>
            <person name="Barry K.W."/>
            <person name="Bougher N.L."/>
            <person name="Buchanan P."/>
            <person name="Buyck B."/>
            <person name="Bense V."/>
            <person name="Catcheside P."/>
            <person name="Chovatia M."/>
            <person name="Cooper J."/>
            <person name="Damon W."/>
            <person name="Desjardin D."/>
            <person name="Finy P."/>
            <person name="Geml J."/>
            <person name="Haridas S."/>
            <person name="Hughes K."/>
            <person name="Justo A."/>
            <person name="Karasinski D."/>
            <person name="Kautmanova I."/>
            <person name="Kiss B."/>
            <person name="Kocsube S."/>
            <person name="Kotiranta H."/>
            <person name="LaButti K.M."/>
            <person name="Lechner B.E."/>
            <person name="Liimatainen K."/>
            <person name="Lipzen A."/>
            <person name="Lukacs Z."/>
            <person name="Mihaltcheva S."/>
            <person name="Morgado L.N."/>
            <person name="Niskanen T."/>
            <person name="Noordeloos M.E."/>
            <person name="Ohm R.A."/>
            <person name="Ortiz-Santana B."/>
            <person name="Ovrebo C."/>
            <person name="Racz N."/>
            <person name="Riley R."/>
            <person name="Savchenko A."/>
            <person name="Shiryaev A."/>
            <person name="Soop K."/>
            <person name="Spirin V."/>
            <person name="Szebenyi C."/>
            <person name="Tomsovsky M."/>
            <person name="Tulloss R.E."/>
            <person name="Uehling J."/>
            <person name="Grigoriev I.V."/>
            <person name="Vagvolgyi C."/>
            <person name="Papp T."/>
            <person name="Martin F.M."/>
            <person name="Miettinen O."/>
            <person name="Hibbett D.S."/>
            <person name="Nagy L.G."/>
        </authorList>
    </citation>
    <scope>NUCLEOTIDE SEQUENCE [LARGE SCALE GENOMIC DNA]</scope>
    <source>
        <strain evidence="4 5">OMC1185</strain>
    </source>
</reference>
<gene>
    <name evidence="4" type="ORF">OE88DRAFT_1810506</name>
</gene>
<evidence type="ECO:0000313" key="5">
    <source>
        <dbReference type="Proteomes" id="UP000305948"/>
    </source>
</evidence>
<dbReference type="STRING" id="5364.A0A5C3MUQ3"/>
<evidence type="ECO:0000256" key="2">
    <source>
        <dbReference type="SAM" id="MobiDB-lite"/>
    </source>
</evidence>
<dbReference type="SUPFAM" id="SSF63491">
    <property type="entry name" value="BAG domain"/>
    <property type="match status" value="1"/>
</dbReference>
<feature type="region of interest" description="Disordered" evidence="2">
    <location>
        <begin position="40"/>
        <end position="72"/>
    </location>
</feature>
<feature type="region of interest" description="Disordered" evidence="2">
    <location>
        <begin position="97"/>
        <end position="127"/>
    </location>
</feature>
<feature type="coiled-coil region" evidence="1">
    <location>
        <begin position="3"/>
        <end position="32"/>
    </location>
</feature>
<feature type="compositionally biased region" description="Basic and acidic residues" evidence="2">
    <location>
        <begin position="522"/>
        <end position="537"/>
    </location>
</feature>